<dbReference type="Gene3D" id="3.10.110.10">
    <property type="entry name" value="Ubiquitin Conjugating Enzyme"/>
    <property type="match status" value="1"/>
</dbReference>
<evidence type="ECO:0000313" key="6">
    <source>
        <dbReference type="Proteomes" id="UP000193986"/>
    </source>
</evidence>
<gene>
    <name evidence="5" type="ORF">BCR39DRAFT_510493</name>
</gene>
<dbReference type="InterPro" id="IPR018527">
    <property type="entry name" value="Rubredoxin_Fe_BS"/>
</dbReference>
<keyword evidence="2" id="KW-0833">Ubl conjugation pathway</keyword>
<evidence type="ECO:0000256" key="3">
    <source>
        <dbReference type="SAM" id="MobiDB-lite"/>
    </source>
</evidence>
<dbReference type="PANTHER" id="PTHR24067">
    <property type="entry name" value="UBIQUITIN-CONJUGATING ENZYME E2"/>
    <property type="match status" value="1"/>
</dbReference>
<proteinExistence type="predicted"/>
<dbReference type="SUPFAM" id="SSF54495">
    <property type="entry name" value="UBC-like"/>
    <property type="match status" value="1"/>
</dbReference>
<dbReference type="SMART" id="SM00212">
    <property type="entry name" value="UBCc"/>
    <property type="match status" value="1"/>
</dbReference>
<dbReference type="EMBL" id="MCFC01000001">
    <property type="protein sequence ID" value="ORY35535.1"/>
    <property type="molecule type" value="Genomic_DNA"/>
</dbReference>
<evidence type="ECO:0000256" key="2">
    <source>
        <dbReference type="ARBA" id="ARBA00022786"/>
    </source>
</evidence>
<dbReference type="PROSITE" id="PS00202">
    <property type="entry name" value="RUBREDOXIN"/>
    <property type="match status" value="1"/>
</dbReference>
<dbReference type="InterPro" id="IPR000608">
    <property type="entry name" value="UBC"/>
</dbReference>
<dbReference type="Proteomes" id="UP000193986">
    <property type="component" value="Unassembled WGS sequence"/>
</dbReference>
<name>A0A1Y2BMZ3_9TREE</name>
<dbReference type="STRING" id="71784.A0A1Y2BMZ3"/>
<evidence type="ECO:0000259" key="4">
    <source>
        <dbReference type="PROSITE" id="PS50127"/>
    </source>
</evidence>
<keyword evidence="6" id="KW-1185">Reference proteome</keyword>
<feature type="domain" description="UBC core" evidence="4">
    <location>
        <begin position="18"/>
        <end position="170"/>
    </location>
</feature>
<comment type="caution">
    <text evidence="5">The sequence shown here is derived from an EMBL/GenBank/DDBJ whole genome shotgun (WGS) entry which is preliminary data.</text>
</comment>
<dbReference type="FunFam" id="3.10.110.10:FF:000086">
    <property type="entry name" value="Ubiquitin-conjugating enzyme E2 J1"/>
    <property type="match status" value="1"/>
</dbReference>
<dbReference type="InParanoid" id="A0A1Y2BMZ3"/>
<keyword evidence="1" id="KW-0479">Metal-binding</keyword>
<feature type="compositionally biased region" description="Low complexity" evidence="3">
    <location>
        <begin position="210"/>
        <end position="223"/>
    </location>
</feature>
<protein>
    <submittedName>
        <fullName evidence="5">Ubiquitin-conjugating enzyme/RWD-like protein</fullName>
    </submittedName>
</protein>
<evidence type="ECO:0000256" key="1">
    <source>
        <dbReference type="ARBA" id="ARBA00022723"/>
    </source>
</evidence>
<dbReference type="Pfam" id="PF00179">
    <property type="entry name" value="UQ_con"/>
    <property type="match status" value="1"/>
</dbReference>
<accession>A0A1Y2BMZ3</accession>
<dbReference type="InterPro" id="IPR016135">
    <property type="entry name" value="UBQ-conjugating_enzyme/RWD"/>
</dbReference>
<feature type="region of interest" description="Disordered" evidence="3">
    <location>
        <begin position="171"/>
        <end position="228"/>
    </location>
</feature>
<evidence type="ECO:0000313" key="5">
    <source>
        <dbReference type="EMBL" id="ORY35535.1"/>
    </source>
</evidence>
<dbReference type="PROSITE" id="PS50127">
    <property type="entry name" value="UBC_2"/>
    <property type="match status" value="1"/>
</dbReference>
<dbReference type="OrthoDB" id="1158011at2759"/>
<dbReference type="AlphaFoldDB" id="A0A1Y2BMZ3"/>
<dbReference type="GO" id="GO:0046872">
    <property type="term" value="F:metal ion binding"/>
    <property type="evidence" value="ECO:0007669"/>
    <property type="project" value="UniProtKB-KW"/>
</dbReference>
<dbReference type="InterPro" id="IPR050113">
    <property type="entry name" value="Ub_conjugating_enzyme"/>
</dbReference>
<organism evidence="5 6">
    <name type="scientific">Naematelia encephala</name>
    <dbReference type="NCBI Taxonomy" id="71784"/>
    <lineage>
        <taxon>Eukaryota</taxon>
        <taxon>Fungi</taxon>
        <taxon>Dikarya</taxon>
        <taxon>Basidiomycota</taxon>
        <taxon>Agaricomycotina</taxon>
        <taxon>Tremellomycetes</taxon>
        <taxon>Tremellales</taxon>
        <taxon>Naemateliaceae</taxon>
        <taxon>Naematelia</taxon>
    </lineage>
</organism>
<sequence length="444" mass="48621">MSASSSSSARPKVNLRSTAVKRIMQEASELAKPDEDDFVAGPLESDIFEWHCTMRGVAGSEYQGGLYHLRILLPPSYPMSAPDIVLMTPNGRFELGKKICIDGLTSFHAGSWQPAWGVRTAITGLRSFWMQTGEALSAIGALDYSKEERQRLAGLSRDWACPTCGVKNAELLPDKVEEDDDDSGPPTMEVEGMDSRAHETVPVTQPPTPQLHTTPTEPSIPESPNSPQPLVPALNGLWVQYDISLNPPARLIRLLPNTSRLPGVIPLPPLPAPSSIAPANERWFILPTSDSFTVQRFLPELAPSNSVRVAEGIYPPYPGRHYYTLPSAITHEGRCVFVPADDLPPENALIIRQASDDERAATFDERYPPLGPYPGARGRVFTVSREGRVWAEYVSEGKPPEGALLVSDKQERSTPVWLDVLIGTFVLILAVALAQRTGWILAGY</sequence>
<reference evidence="5 6" key="1">
    <citation type="submission" date="2016-07" db="EMBL/GenBank/DDBJ databases">
        <title>Pervasive Adenine N6-methylation of Active Genes in Fungi.</title>
        <authorList>
            <consortium name="DOE Joint Genome Institute"/>
            <person name="Mondo S.J."/>
            <person name="Dannebaum R.O."/>
            <person name="Kuo R.C."/>
            <person name="Labutti K."/>
            <person name="Haridas S."/>
            <person name="Kuo A."/>
            <person name="Salamov A."/>
            <person name="Ahrendt S.R."/>
            <person name="Lipzen A."/>
            <person name="Sullivan W."/>
            <person name="Andreopoulos W.B."/>
            <person name="Clum A."/>
            <person name="Lindquist E."/>
            <person name="Daum C."/>
            <person name="Ramamoorthy G.K."/>
            <person name="Gryganskyi A."/>
            <person name="Culley D."/>
            <person name="Magnuson J.K."/>
            <person name="James T.Y."/>
            <person name="O'Malley M.A."/>
            <person name="Stajich J.E."/>
            <person name="Spatafora J.W."/>
            <person name="Visel A."/>
            <person name="Grigoriev I.V."/>
        </authorList>
    </citation>
    <scope>NUCLEOTIDE SEQUENCE [LARGE SCALE GENOMIC DNA]</scope>
    <source>
        <strain evidence="5 6">68-887.2</strain>
    </source>
</reference>
<dbReference type="CDD" id="cd23799">
    <property type="entry name" value="UBCc_UBE2J"/>
    <property type="match status" value="1"/>
</dbReference>